<name>A0A2P2J314_RHIMU</name>
<evidence type="ECO:0000313" key="1">
    <source>
        <dbReference type="EMBL" id="MBW87843.1"/>
    </source>
</evidence>
<proteinExistence type="predicted"/>
<reference evidence="1" key="1">
    <citation type="submission" date="2018-02" db="EMBL/GenBank/DDBJ databases">
        <title>Rhizophora mucronata_Transcriptome.</title>
        <authorList>
            <person name="Meera S.P."/>
            <person name="Sreeshan A."/>
            <person name="Augustine A."/>
        </authorList>
    </citation>
    <scope>NUCLEOTIDE SEQUENCE</scope>
    <source>
        <tissue evidence="1">Leaf</tissue>
    </source>
</reference>
<dbReference type="AlphaFoldDB" id="A0A2P2J314"/>
<protein>
    <submittedName>
        <fullName evidence="1">Uncharacterized protein</fullName>
    </submittedName>
</protein>
<dbReference type="EMBL" id="GGEC01007360">
    <property type="protein sequence ID" value="MBW87843.1"/>
    <property type="molecule type" value="Transcribed_RNA"/>
</dbReference>
<accession>A0A2P2J314</accession>
<organism evidence="1">
    <name type="scientific">Rhizophora mucronata</name>
    <name type="common">Asiatic mangrove</name>
    <dbReference type="NCBI Taxonomy" id="61149"/>
    <lineage>
        <taxon>Eukaryota</taxon>
        <taxon>Viridiplantae</taxon>
        <taxon>Streptophyta</taxon>
        <taxon>Embryophyta</taxon>
        <taxon>Tracheophyta</taxon>
        <taxon>Spermatophyta</taxon>
        <taxon>Magnoliopsida</taxon>
        <taxon>eudicotyledons</taxon>
        <taxon>Gunneridae</taxon>
        <taxon>Pentapetalae</taxon>
        <taxon>rosids</taxon>
        <taxon>fabids</taxon>
        <taxon>Malpighiales</taxon>
        <taxon>Rhizophoraceae</taxon>
        <taxon>Rhizophora</taxon>
    </lineage>
</organism>
<sequence>MYSGLGGQLHANETLQAFGPHFIFLRELINAFLCKNNYALY</sequence>